<feature type="transmembrane region" description="Helical" evidence="2">
    <location>
        <begin position="156"/>
        <end position="173"/>
    </location>
</feature>
<reference evidence="3 4" key="1">
    <citation type="journal article" date="2020" name="ISME J.">
        <title>Comparative genomics reveals insights into cyanobacterial evolution and habitat adaptation.</title>
        <authorList>
            <person name="Chen M.Y."/>
            <person name="Teng W.K."/>
            <person name="Zhao L."/>
            <person name="Hu C.X."/>
            <person name="Zhou Y.K."/>
            <person name="Han B.P."/>
            <person name="Song L.R."/>
            <person name="Shu W.S."/>
        </authorList>
    </citation>
    <scope>NUCLEOTIDE SEQUENCE [LARGE SCALE GENOMIC DNA]</scope>
    <source>
        <strain evidence="3 4">FACHB-119</strain>
    </source>
</reference>
<keyword evidence="2" id="KW-1133">Transmembrane helix</keyword>
<name>A0ABR8DDM3_9NOST</name>
<dbReference type="EMBL" id="JACJSG010000080">
    <property type="protein sequence ID" value="MBD2505330.1"/>
    <property type="molecule type" value="Genomic_DNA"/>
</dbReference>
<keyword evidence="4" id="KW-1185">Reference proteome</keyword>
<organism evidence="3 4">
    <name type="scientific">Anabaena azotica FACHB-119</name>
    <dbReference type="NCBI Taxonomy" id="947527"/>
    <lineage>
        <taxon>Bacteria</taxon>
        <taxon>Bacillati</taxon>
        <taxon>Cyanobacteriota</taxon>
        <taxon>Cyanophyceae</taxon>
        <taxon>Nostocales</taxon>
        <taxon>Nostocaceae</taxon>
        <taxon>Anabaena</taxon>
        <taxon>Anabaena azotica</taxon>
    </lineage>
</organism>
<dbReference type="RefSeq" id="WP_190480035.1">
    <property type="nucleotide sequence ID" value="NZ_JACJSG010000080.1"/>
</dbReference>
<feature type="transmembrane region" description="Helical" evidence="2">
    <location>
        <begin position="50"/>
        <end position="69"/>
    </location>
</feature>
<feature type="region of interest" description="Disordered" evidence="1">
    <location>
        <begin position="1"/>
        <end position="41"/>
    </location>
</feature>
<protein>
    <submittedName>
        <fullName evidence="3">Uncharacterized protein</fullName>
    </submittedName>
</protein>
<keyword evidence="2" id="KW-0472">Membrane</keyword>
<sequence length="176" mass="19377">MLAKNQAPQEFRPFVPQRMEQMEQEHKPDLPPQKPPENNKTRAFRRAGNVCEIVAGTCLNSAIVFTFHLMQVHPIGLLLAVGTAHLYFTATAIGEGSDKAATNIMTGLSASFAIFCSLSEPVGEWWEARQSKAIAQTQIQQMYNPSTGNNLDWGQVGQWGAIALVLIVLLSVLRSK</sequence>
<keyword evidence="2" id="KW-0812">Transmembrane</keyword>
<comment type="caution">
    <text evidence="3">The sequence shown here is derived from an EMBL/GenBank/DDBJ whole genome shotgun (WGS) entry which is preliminary data.</text>
</comment>
<accession>A0ABR8DDM3</accession>
<feature type="compositionally biased region" description="Basic and acidic residues" evidence="1">
    <location>
        <begin position="20"/>
        <end position="29"/>
    </location>
</feature>
<gene>
    <name evidence="3" type="ORF">H6G83_32830</name>
</gene>
<proteinExistence type="predicted"/>
<dbReference type="Proteomes" id="UP000661112">
    <property type="component" value="Unassembled WGS sequence"/>
</dbReference>
<evidence type="ECO:0000313" key="4">
    <source>
        <dbReference type="Proteomes" id="UP000661112"/>
    </source>
</evidence>
<evidence type="ECO:0000313" key="3">
    <source>
        <dbReference type="EMBL" id="MBD2505330.1"/>
    </source>
</evidence>
<evidence type="ECO:0000256" key="1">
    <source>
        <dbReference type="SAM" id="MobiDB-lite"/>
    </source>
</evidence>
<evidence type="ECO:0000256" key="2">
    <source>
        <dbReference type="SAM" id="Phobius"/>
    </source>
</evidence>